<feature type="transmembrane region" description="Helical" evidence="1">
    <location>
        <begin position="205"/>
        <end position="223"/>
    </location>
</feature>
<proteinExistence type="predicted"/>
<dbReference type="Pfam" id="PF01970">
    <property type="entry name" value="TctA"/>
    <property type="match status" value="1"/>
</dbReference>
<dbReference type="PANTHER" id="PTHR35342">
    <property type="entry name" value="TRICARBOXYLIC TRANSPORT PROTEIN"/>
    <property type="match status" value="1"/>
</dbReference>
<sequence>MNLDTISDGFGLLLQPMPLMWLVIGLCLGFLVGVLPGLSTSNTAALLLPFAIGLPTESSLILIVSIYAGAQFGGAVPAILVNVPGEAGAAVTALDGYQFTKRGEPALAIGIARMAAAIGGVVGGVVVLLLLGPLGEFALTFGARELFVVILLGFVVASSLMGESVRKGLMVGLLGLLLATVGGGPTTGQERFTFGVLELYEGISFIPALVGLFAVSEMLILVARHRRNGRPELDVPTLSLGKELRSAIRGARETLRHKKVVGQSNALGVVLGLIPGIGTTIASFVSYSLAKRRSKTPERFGKGTPEGVIAAEACDSSAVGATLVPTLTLGIPGSATMAVVLASLYLQGIQPGPQVLISHGAEAYAAILALIVASILIMPLGVLLASPLAMVTKVPAKYLVPIVLLACFAGAFAVRYSLFDVGVAIMFGLLGLVLRLNGYPVIPLVLGLVLGPLAEENLLRSLELGNNSVGYFFGSTTAVVLWALLVAAAGYLFWQYRRRRSAEPVPDKENEPVGGNA</sequence>
<keyword evidence="1" id="KW-0812">Transmembrane</keyword>
<feature type="transmembrane region" description="Helical" evidence="1">
    <location>
        <begin position="327"/>
        <end position="346"/>
    </location>
</feature>
<feature type="transmembrane region" description="Helical" evidence="1">
    <location>
        <begin position="45"/>
        <end position="68"/>
    </location>
</feature>
<gene>
    <name evidence="3" type="ORF">JT362_02755</name>
</gene>
<dbReference type="EMBL" id="JAFFZE010000004">
    <property type="protein sequence ID" value="MCT2582042.1"/>
    <property type="molecule type" value="Genomic_DNA"/>
</dbReference>
<protein>
    <submittedName>
        <fullName evidence="3">Tripartite tricarboxylate transporter permease</fullName>
    </submittedName>
</protein>
<feature type="transmembrane region" description="Helical" evidence="1">
    <location>
        <begin position="470"/>
        <end position="494"/>
    </location>
</feature>
<reference evidence="3 4" key="1">
    <citation type="submission" date="2021-02" db="EMBL/GenBank/DDBJ databases">
        <title>Actinophytocola xerophila sp. nov., isolated from soil of cotton cropping field.</title>
        <authorList>
            <person name="Huang R."/>
            <person name="Chen X."/>
            <person name="Ge X."/>
            <person name="Liu W."/>
        </authorList>
    </citation>
    <scope>NUCLEOTIDE SEQUENCE [LARGE SCALE GENOMIC DNA]</scope>
    <source>
        <strain evidence="3 4">S1-96</strain>
    </source>
</reference>
<feature type="transmembrane region" description="Helical" evidence="1">
    <location>
        <begin position="20"/>
        <end position="38"/>
    </location>
</feature>
<evidence type="ECO:0000313" key="3">
    <source>
        <dbReference type="EMBL" id="MCT2582042.1"/>
    </source>
</evidence>
<feature type="transmembrane region" description="Helical" evidence="1">
    <location>
        <begin position="367"/>
        <end position="386"/>
    </location>
</feature>
<evidence type="ECO:0000313" key="4">
    <source>
        <dbReference type="Proteomes" id="UP001156441"/>
    </source>
</evidence>
<feature type="transmembrane region" description="Helical" evidence="1">
    <location>
        <begin position="74"/>
        <end position="94"/>
    </location>
</feature>
<feature type="transmembrane region" description="Helical" evidence="1">
    <location>
        <begin position="398"/>
        <end position="418"/>
    </location>
</feature>
<accession>A0ABT2J2F5</accession>
<dbReference type="PANTHER" id="PTHR35342:SF5">
    <property type="entry name" value="TRICARBOXYLIC TRANSPORT PROTEIN"/>
    <property type="match status" value="1"/>
</dbReference>
<dbReference type="RefSeq" id="WP_260189395.1">
    <property type="nucleotide sequence ID" value="NZ_JAFFZE010000004.1"/>
</dbReference>
<keyword evidence="1" id="KW-0472">Membrane</keyword>
<evidence type="ECO:0000259" key="2">
    <source>
        <dbReference type="Pfam" id="PF01970"/>
    </source>
</evidence>
<dbReference type="Proteomes" id="UP001156441">
    <property type="component" value="Unassembled WGS sequence"/>
</dbReference>
<organism evidence="3 4">
    <name type="scientific">Actinophytocola gossypii</name>
    <dbReference type="NCBI Taxonomy" id="2812003"/>
    <lineage>
        <taxon>Bacteria</taxon>
        <taxon>Bacillati</taxon>
        <taxon>Actinomycetota</taxon>
        <taxon>Actinomycetes</taxon>
        <taxon>Pseudonocardiales</taxon>
        <taxon>Pseudonocardiaceae</taxon>
    </lineage>
</organism>
<feature type="transmembrane region" description="Helical" evidence="1">
    <location>
        <begin position="137"/>
        <end position="156"/>
    </location>
</feature>
<comment type="caution">
    <text evidence="3">The sequence shown here is derived from an EMBL/GenBank/DDBJ whole genome shotgun (WGS) entry which is preliminary data.</text>
</comment>
<feature type="transmembrane region" description="Helical" evidence="1">
    <location>
        <begin position="168"/>
        <end position="185"/>
    </location>
</feature>
<name>A0ABT2J2F5_9PSEU</name>
<evidence type="ECO:0000256" key="1">
    <source>
        <dbReference type="SAM" id="Phobius"/>
    </source>
</evidence>
<feature type="transmembrane region" description="Helical" evidence="1">
    <location>
        <begin position="266"/>
        <end position="290"/>
    </location>
</feature>
<keyword evidence="1" id="KW-1133">Transmembrane helix</keyword>
<feature type="domain" description="DUF112" evidence="2">
    <location>
        <begin position="19"/>
        <end position="446"/>
    </location>
</feature>
<dbReference type="InterPro" id="IPR002823">
    <property type="entry name" value="DUF112_TM"/>
</dbReference>
<feature type="transmembrane region" description="Helical" evidence="1">
    <location>
        <begin position="106"/>
        <end position="131"/>
    </location>
</feature>
<feature type="transmembrane region" description="Helical" evidence="1">
    <location>
        <begin position="425"/>
        <end position="450"/>
    </location>
</feature>
<keyword evidence="4" id="KW-1185">Reference proteome</keyword>